<reference evidence="8 9" key="1">
    <citation type="submission" date="2019-08" db="EMBL/GenBank/DDBJ databases">
        <title>A chromosome-level genome assembly, high-density linkage maps, and genome scans reveal the genomic architecture of hybrid incompatibilities underlying speciation via character displacement in darters (Percidae: Etheostominae).</title>
        <authorList>
            <person name="Moran R.L."/>
            <person name="Catchen J.M."/>
            <person name="Fuller R.C."/>
        </authorList>
    </citation>
    <scope>NUCLEOTIDE SEQUENCE [LARGE SCALE GENOMIC DNA]</scope>
    <source>
        <strain evidence="8">EspeVRDwgs_2016</strain>
        <tissue evidence="8">Muscle</tissue>
    </source>
</reference>
<evidence type="ECO:0000256" key="3">
    <source>
        <dbReference type="ARBA" id="ARBA00022737"/>
    </source>
</evidence>
<accession>A0A5J5DFB0</accession>
<evidence type="ECO:0000256" key="5">
    <source>
        <dbReference type="ARBA" id="ARBA00023180"/>
    </source>
</evidence>
<keyword evidence="9" id="KW-1185">Reference proteome</keyword>
<dbReference type="Gene3D" id="4.10.1240.10">
    <property type="entry name" value="GPCR, family 2, extracellular hormone receptor domain"/>
    <property type="match status" value="1"/>
</dbReference>
<evidence type="ECO:0000313" key="8">
    <source>
        <dbReference type="EMBL" id="KAA8591961.1"/>
    </source>
</evidence>
<dbReference type="Gene3D" id="1.25.40.610">
    <property type="match status" value="1"/>
</dbReference>
<dbReference type="FunFam" id="2.20.100.10:FF:000003">
    <property type="entry name" value="Adhesion G protein-coupled receptor B2"/>
    <property type="match status" value="1"/>
</dbReference>
<feature type="domain" description="AGRL2-4 GAIN subdomain A" evidence="7">
    <location>
        <begin position="217"/>
        <end position="314"/>
    </location>
</feature>
<dbReference type="GO" id="GO:0004930">
    <property type="term" value="F:G protein-coupled receptor activity"/>
    <property type="evidence" value="ECO:0007669"/>
    <property type="project" value="InterPro"/>
</dbReference>
<evidence type="ECO:0000256" key="1">
    <source>
        <dbReference type="ARBA" id="ARBA00022553"/>
    </source>
</evidence>
<dbReference type="PRINTS" id="PR01694">
    <property type="entry name" value="BAIPRECURSOR"/>
</dbReference>
<keyword evidence="4" id="KW-1015">Disulfide bond</keyword>
<keyword evidence="5" id="KW-0325">Glycoprotein</keyword>
<dbReference type="InterPro" id="IPR008077">
    <property type="entry name" value="GPCR_2_brain_angio_inhib"/>
</dbReference>
<proteinExistence type="predicted"/>
<name>A0A5J5DFB0_9PERO</name>
<keyword evidence="3" id="KW-0677">Repeat</keyword>
<dbReference type="SMART" id="SM00209">
    <property type="entry name" value="TSP1"/>
    <property type="match status" value="3"/>
</dbReference>
<evidence type="ECO:0000259" key="7">
    <source>
        <dbReference type="Pfam" id="PF16489"/>
    </source>
</evidence>
<dbReference type="Gene3D" id="2.20.100.10">
    <property type="entry name" value="Thrombospondin type-1 (TSP1) repeat"/>
    <property type="match status" value="3"/>
</dbReference>
<dbReference type="InterPro" id="IPR036383">
    <property type="entry name" value="TSP1_rpt_sf"/>
</dbReference>
<dbReference type="PRINTS" id="PR01705">
    <property type="entry name" value="TSP1REPEAT"/>
</dbReference>
<evidence type="ECO:0000313" key="9">
    <source>
        <dbReference type="Proteomes" id="UP000327493"/>
    </source>
</evidence>
<dbReference type="InterPro" id="IPR032471">
    <property type="entry name" value="AGRL2-4_GAIN_subdom_A"/>
</dbReference>
<organism evidence="8 9">
    <name type="scientific">Etheostoma spectabile</name>
    <name type="common">orangethroat darter</name>
    <dbReference type="NCBI Taxonomy" id="54343"/>
    <lineage>
        <taxon>Eukaryota</taxon>
        <taxon>Metazoa</taxon>
        <taxon>Chordata</taxon>
        <taxon>Craniata</taxon>
        <taxon>Vertebrata</taxon>
        <taxon>Euteleostomi</taxon>
        <taxon>Actinopterygii</taxon>
        <taxon>Neopterygii</taxon>
        <taxon>Teleostei</taxon>
        <taxon>Neoteleostei</taxon>
        <taxon>Acanthomorphata</taxon>
        <taxon>Eupercaria</taxon>
        <taxon>Perciformes</taxon>
        <taxon>Percoidei</taxon>
        <taxon>Percidae</taxon>
        <taxon>Etheostomatinae</taxon>
        <taxon>Etheostoma</taxon>
    </lineage>
</organism>
<evidence type="ECO:0000256" key="4">
    <source>
        <dbReference type="ARBA" id="ARBA00023157"/>
    </source>
</evidence>
<dbReference type="Gene3D" id="2.60.220.50">
    <property type="match status" value="1"/>
</dbReference>
<dbReference type="PANTHER" id="PTHR22906:SF52">
    <property type="entry name" value="ADHESION G PROTEIN-COUPLED RECEPTOR B1"/>
    <property type="match status" value="1"/>
</dbReference>
<dbReference type="InterPro" id="IPR046338">
    <property type="entry name" value="GAIN_dom_sf"/>
</dbReference>
<feature type="compositionally biased region" description="Polar residues" evidence="6">
    <location>
        <begin position="413"/>
        <end position="433"/>
    </location>
</feature>
<dbReference type="FunFam" id="2.20.100.10:FF:000004">
    <property type="entry name" value="Adhesion G protein-coupled receptor B2"/>
    <property type="match status" value="2"/>
</dbReference>
<dbReference type="PROSITE" id="PS50092">
    <property type="entry name" value="TSP1"/>
    <property type="match status" value="3"/>
</dbReference>
<keyword evidence="1" id="KW-0597">Phosphoprotein</keyword>
<evidence type="ECO:0000256" key="2">
    <source>
        <dbReference type="ARBA" id="ARBA00022729"/>
    </source>
</evidence>
<dbReference type="Pfam" id="PF16489">
    <property type="entry name" value="GAIN"/>
    <property type="match status" value="1"/>
</dbReference>
<keyword evidence="2" id="KW-0732">Signal</keyword>
<dbReference type="SUPFAM" id="SSF82895">
    <property type="entry name" value="TSP-1 type 1 repeat"/>
    <property type="match status" value="3"/>
</dbReference>
<dbReference type="EMBL" id="VOFY01000006">
    <property type="protein sequence ID" value="KAA8591961.1"/>
    <property type="molecule type" value="Genomic_DNA"/>
</dbReference>
<feature type="region of interest" description="Disordered" evidence="6">
    <location>
        <begin position="411"/>
        <end position="447"/>
    </location>
</feature>
<dbReference type="InterPro" id="IPR036445">
    <property type="entry name" value="GPCR_2_extracell_dom_sf"/>
</dbReference>
<dbReference type="InterPro" id="IPR052065">
    <property type="entry name" value="Compl_asym_regulator"/>
</dbReference>
<dbReference type="GO" id="GO:0016020">
    <property type="term" value="C:membrane"/>
    <property type="evidence" value="ECO:0007669"/>
    <property type="project" value="InterPro"/>
</dbReference>
<dbReference type="AlphaFoldDB" id="A0A5J5DFB0"/>
<comment type="caution">
    <text evidence="8">The sequence shown here is derived from an EMBL/GenBank/DDBJ whole genome shotgun (WGS) entry which is preliminary data.</text>
</comment>
<evidence type="ECO:0000256" key="6">
    <source>
        <dbReference type="SAM" id="MobiDB-lite"/>
    </source>
</evidence>
<gene>
    <name evidence="8" type="ORF">FQN60_017335</name>
</gene>
<protein>
    <recommendedName>
        <fullName evidence="7">AGRL2-4 GAIN subdomain A domain-containing protein</fullName>
    </recommendedName>
</protein>
<dbReference type="InterPro" id="IPR000884">
    <property type="entry name" value="TSP1_rpt"/>
</dbReference>
<dbReference type="GO" id="GO:0016525">
    <property type="term" value="P:negative regulation of angiogenesis"/>
    <property type="evidence" value="ECO:0007669"/>
    <property type="project" value="InterPro"/>
</dbReference>
<dbReference type="Pfam" id="PF00090">
    <property type="entry name" value="TSP_1"/>
    <property type="match status" value="3"/>
</dbReference>
<dbReference type="Proteomes" id="UP000327493">
    <property type="component" value="Chromosome 6"/>
</dbReference>
<sequence length="447" mass="49540">MESPSINHTITTLIAVNATWDEWSPWSLCSSTCGRGYRSRTRTCSPPQFGGHPCDGPEKQTKFCNIAVCPVDGVWNEWSNWSSCSTSCSNGTMQRTRECNGPSYGGSECRGEWLETVDCFLGDCPVDGKWQPWSLWSGCSKTCGGGSQQRNRICYGPFFGGKPCPAEREEVRSCNEKKCPEPHEICAEDNFSNVVWKMTPAGDTAAVRCPPNAMAQRGLVGDGVSEVMTKLRVTSSDGTSYSGDLLAMVDVLKNMTEIFRRAYYSPSSADMRNFVQSVSNLLMEENRERWEEAQLLGPNIKELFRLVEDFVDVIGLRMKDFQDMYEVTDNLVLSVHKRPVAGHADIGFPMKGWRGMADWARSSEDRVTIPKNILVRGSVSWAATVCHNGDYGNDLCRRVLDVCDRHRFVQKPGQHSESAAKQHGPQLQGSVSDDQAHPGLPLCSSGS</sequence>
<dbReference type="PANTHER" id="PTHR22906">
    <property type="entry name" value="PROPERDIN"/>
    <property type="match status" value="1"/>
</dbReference>